<proteinExistence type="inferred from homology"/>
<dbReference type="CDD" id="cd00337">
    <property type="entry name" value="Ribosomal_uL14"/>
    <property type="match status" value="1"/>
</dbReference>
<evidence type="ECO:0000256" key="4">
    <source>
        <dbReference type="ARBA" id="ARBA00022980"/>
    </source>
</evidence>
<dbReference type="SUPFAM" id="SSF50193">
    <property type="entry name" value="Ribosomal protein L14"/>
    <property type="match status" value="1"/>
</dbReference>
<dbReference type="GO" id="GO:0006351">
    <property type="term" value="P:DNA-templated transcription"/>
    <property type="evidence" value="ECO:0007669"/>
    <property type="project" value="InterPro"/>
</dbReference>
<dbReference type="GO" id="GO:0015934">
    <property type="term" value="C:large ribosomal subunit"/>
    <property type="evidence" value="ECO:0007669"/>
    <property type="project" value="InterPro"/>
</dbReference>
<organism evidence="14 15">
    <name type="scientific">Leucocoprinus leucothites</name>
    <dbReference type="NCBI Taxonomy" id="201217"/>
    <lineage>
        <taxon>Eukaryota</taxon>
        <taxon>Fungi</taxon>
        <taxon>Dikarya</taxon>
        <taxon>Basidiomycota</taxon>
        <taxon>Agaricomycotina</taxon>
        <taxon>Agaricomycetes</taxon>
        <taxon>Agaricomycetidae</taxon>
        <taxon>Agaricales</taxon>
        <taxon>Agaricineae</taxon>
        <taxon>Agaricaceae</taxon>
        <taxon>Leucocoprinus</taxon>
    </lineage>
</organism>
<dbReference type="Pfam" id="PF00238">
    <property type="entry name" value="Ribosomal_L14"/>
    <property type="match status" value="1"/>
</dbReference>
<feature type="compositionally biased region" description="Polar residues" evidence="12">
    <location>
        <begin position="991"/>
        <end position="1008"/>
    </location>
</feature>
<evidence type="ECO:0000256" key="6">
    <source>
        <dbReference type="ARBA" id="ARBA00023125"/>
    </source>
</evidence>
<evidence type="ECO:0000256" key="7">
    <source>
        <dbReference type="ARBA" id="ARBA00023163"/>
    </source>
</evidence>
<feature type="compositionally biased region" description="Low complexity" evidence="12">
    <location>
        <begin position="780"/>
        <end position="793"/>
    </location>
</feature>
<dbReference type="AlphaFoldDB" id="A0A8H5CYT0"/>
<dbReference type="HAMAP" id="MF_01367">
    <property type="entry name" value="Ribosomal_uL14"/>
    <property type="match status" value="1"/>
</dbReference>
<dbReference type="EMBL" id="JAACJO010000014">
    <property type="protein sequence ID" value="KAF5350465.1"/>
    <property type="molecule type" value="Genomic_DNA"/>
</dbReference>
<dbReference type="InterPro" id="IPR000218">
    <property type="entry name" value="Ribosomal_uL14"/>
</dbReference>
<reference evidence="14 15" key="1">
    <citation type="journal article" date="2020" name="ISME J.">
        <title>Uncovering the hidden diversity of litter-decomposition mechanisms in mushroom-forming fungi.</title>
        <authorList>
            <person name="Floudas D."/>
            <person name="Bentzer J."/>
            <person name="Ahren D."/>
            <person name="Johansson T."/>
            <person name="Persson P."/>
            <person name="Tunlid A."/>
        </authorList>
    </citation>
    <scope>NUCLEOTIDE SEQUENCE [LARGE SCALE GENOMIC DNA]</scope>
    <source>
        <strain evidence="14 15">CBS 146.42</strain>
    </source>
</reference>
<dbReference type="PROSITE" id="PS00049">
    <property type="entry name" value="RIBOSOMAL_L14"/>
    <property type="match status" value="1"/>
</dbReference>
<dbReference type="InterPro" id="IPR051615">
    <property type="entry name" value="Transcr_Regulatory_Elem"/>
</dbReference>
<feature type="compositionally biased region" description="Polar residues" evidence="12">
    <location>
        <begin position="904"/>
        <end position="934"/>
    </location>
</feature>
<dbReference type="PANTHER" id="PTHR31313">
    <property type="entry name" value="TY1 ENHANCER ACTIVATOR"/>
    <property type="match status" value="1"/>
</dbReference>
<dbReference type="NCBIfam" id="TIGR01067">
    <property type="entry name" value="rplN_bact"/>
    <property type="match status" value="1"/>
</dbReference>
<dbReference type="InterPro" id="IPR019972">
    <property type="entry name" value="Ribosomal_uL14_CS"/>
</dbReference>
<dbReference type="Gene3D" id="2.40.150.20">
    <property type="entry name" value="Ribosomal protein L14"/>
    <property type="match status" value="1"/>
</dbReference>
<keyword evidence="3" id="KW-0862">Zinc</keyword>
<dbReference type="CDD" id="cd12148">
    <property type="entry name" value="fungal_TF_MHR"/>
    <property type="match status" value="1"/>
</dbReference>
<evidence type="ECO:0000313" key="14">
    <source>
        <dbReference type="EMBL" id="KAF5350465.1"/>
    </source>
</evidence>
<evidence type="ECO:0000256" key="12">
    <source>
        <dbReference type="SAM" id="MobiDB-lite"/>
    </source>
</evidence>
<name>A0A8H5CYT0_9AGAR</name>
<evidence type="ECO:0000256" key="3">
    <source>
        <dbReference type="ARBA" id="ARBA00022833"/>
    </source>
</evidence>
<keyword evidence="4" id="KW-0689">Ribosomal protein</keyword>
<keyword evidence="2" id="KW-0479">Metal-binding</keyword>
<evidence type="ECO:0000256" key="9">
    <source>
        <dbReference type="ARBA" id="ARBA00023274"/>
    </source>
</evidence>
<dbReference type="GO" id="GO:0008270">
    <property type="term" value="F:zinc ion binding"/>
    <property type="evidence" value="ECO:0007669"/>
    <property type="project" value="InterPro"/>
</dbReference>
<dbReference type="InterPro" id="IPR005745">
    <property type="entry name" value="Ribosomal_uL14_bac-type"/>
</dbReference>
<keyword evidence="5" id="KW-0805">Transcription regulation</keyword>
<dbReference type="SMART" id="SM01374">
    <property type="entry name" value="Ribosomal_L14"/>
    <property type="match status" value="1"/>
</dbReference>
<keyword evidence="6" id="KW-0238">DNA-binding</keyword>
<keyword evidence="7" id="KW-0804">Transcription</keyword>
<keyword evidence="15" id="KW-1185">Reference proteome</keyword>
<evidence type="ECO:0000313" key="15">
    <source>
        <dbReference type="Proteomes" id="UP000559027"/>
    </source>
</evidence>
<comment type="caution">
    <text evidence="14">The sequence shown here is derived from an EMBL/GenBank/DDBJ whole genome shotgun (WGS) entry which is preliminary data.</text>
</comment>
<feature type="compositionally biased region" description="Low complexity" evidence="12">
    <location>
        <begin position="967"/>
        <end position="980"/>
    </location>
</feature>
<dbReference type="GO" id="GO:0003735">
    <property type="term" value="F:structural constituent of ribosome"/>
    <property type="evidence" value="ECO:0007669"/>
    <property type="project" value="InterPro"/>
</dbReference>
<evidence type="ECO:0000256" key="5">
    <source>
        <dbReference type="ARBA" id="ARBA00023015"/>
    </source>
</evidence>
<feature type="compositionally biased region" description="Pro residues" evidence="12">
    <location>
        <begin position="853"/>
        <end position="862"/>
    </location>
</feature>
<evidence type="ECO:0000256" key="11">
    <source>
        <dbReference type="ARBA" id="ARBA00040118"/>
    </source>
</evidence>
<dbReference type="GO" id="GO:0003677">
    <property type="term" value="F:DNA binding"/>
    <property type="evidence" value="ECO:0007669"/>
    <property type="project" value="UniProtKB-KW"/>
</dbReference>
<keyword evidence="8" id="KW-0539">Nucleus</keyword>
<gene>
    <name evidence="14" type="ORF">D9756_008622</name>
</gene>
<feature type="region of interest" description="Disordered" evidence="12">
    <location>
        <begin position="846"/>
        <end position="942"/>
    </location>
</feature>
<feature type="compositionally biased region" description="Polar residues" evidence="12">
    <location>
        <begin position="877"/>
        <end position="887"/>
    </location>
</feature>
<feature type="domain" description="Xylanolytic transcriptional activator regulatory" evidence="13">
    <location>
        <begin position="422"/>
        <end position="499"/>
    </location>
</feature>
<dbReference type="OrthoDB" id="2154091at2759"/>
<dbReference type="InterPro" id="IPR007219">
    <property type="entry name" value="XnlR_reg_dom"/>
</dbReference>
<evidence type="ECO:0000259" key="13">
    <source>
        <dbReference type="SMART" id="SM00906"/>
    </source>
</evidence>
<dbReference type="InterPro" id="IPR036853">
    <property type="entry name" value="Ribosomal_uL14_sf"/>
</dbReference>
<dbReference type="GO" id="GO:0006412">
    <property type="term" value="P:translation"/>
    <property type="evidence" value="ECO:0007669"/>
    <property type="project" value="InterPro"/>
</dbReference>
<dbReference type="Pfam" id="PF04082">
    <property type="entry name" value="Fungal_trans"/>
    <property type="match status" value="1"/>
</dbReference>
<dbReference type="FunFam" id="2.40.150.20:FF:000005">
    <property type="entry name" value="50S ribosomal protein L14"/>
    <property type="match status" value="1"/>
</dbReference>
<sequence length="1193" mass="130873">MIGLKSTLNVIDNSGALLVECVNILKNKVNNGWGSVGDEIVCVVKKARPISAASQASVNAVKVRRGDVRRAVIVRTRKAVRRPDGRIIRFDDNAAVLLNNKREMLGTRIGGLVSADLRMKGWGKIVSLAPKSECSYGKEPPRRPRTEAHFQAMLKNNQILRDYIRTLESLLEQCSKEHPDSTAHMYLEFRPANLEEIPESPEEVANEVVEEECGDDDNDVAKELCLPTQNLRLGEEGGLLLHGGTAPFRYISEPMPSRPPISRLWAVSENPAECYILQVDGADDSHFNPHFDWSRHLPTEVHLDRKEHDKILDLMFKFFSSWCLRIVPALFLRDMYRALSVPKNQPPPRLSHYSAMLHNALLALGTAFSDDPAIRDLKSRQYFLEKAKGYIEDECSRPHLSVVNALSLIGSFHSSQGDPTLGYVFFGMSARVGQALGLGVDCSSWVQSGYITAEDQMDRNWVYWTTFCQDVCWSLYVGREYSIPFISKTVPIPFTDVDFEEMDWAGDQPRSALDAKAFGYACKLLIITKGIMDVVNALDGPGNRQMILDPKISEIDLALHDWDSKLPDELKNSSKMRQDPTPTILQLHLTFEWSFILLHRPFFKRRSTRSVIRENTIEHAKICLRAADNTMLLLESWKKHYTLRYASITLIQTIFAAGTIYLLSALQAVEGTRIAKAQLRQAMENTLLCIEYLKEIGSSWPCATTIANILRTWMQATKPNIRQRIPDTLSPFSSGILPPKPPTIIIQGQPRVVDGSGEKVSTKRKSKNLGPPARKRRRSSSGTGESPPSSSASNNGDKTNRPGVEGATSTIPPPAPSISINPASVSASGNGITPIIPQMIPRSPLGTQALQLPTPPALPSPRPSQSDRVSPQPPQRTSPFVNHSPSLVVTGLPHTHSSPVRHLPSSQNFPPVSPQLQQWPTLPETNGDTTMTDGTHSHALRSASSLTRLAAPVPAPVPAPVHEQILSRGGSSQSQGQSRSTPASFDPKPLPTSSVNGDPNDPNGSESPDSFDAAVNLKALAKTSTLAPLFPHYHFWAPGAFNYHQSPNASPNTSAPGDSTSPTGGIIATLAEGAAVGRPTSPVSYQLAMPNGQRLGEAPFLPFSIALQDGIERDNDWDLAQEGDGMTALHELDFEFVNGKVLGEGFGESGREAVAREGDVEMDGKGREGWEDLAGELREEDLHNWFGGGVAEN</sequence>
<evidence type="ECO:0000256" key="10">
    <source>
        <dbReference type="ARBA" id="ARBA00037226"/>
    </source>
</evidence>
<comment type="similarity">
    <text evidence="1">Belongs to the universal ribosomal protein uL14 family.</text>
</comment>
<dbReference type="SMART" id="SM00906">
    <property type="entry name" value="Fungal_trans"/>
    <property type="match status" value="1"/>
</dbReference>
<dbReference type="Proteomes" id="UP000559027">
    <property type="component" value="Unassembled WGS sequence"/>
</dbReference>
<evidence type="ECO:0000256" key="2">
    <source>
        <dbReference type="ARBA" id="ARBA00022723"/>
    </source>
</evidence>
<feature type="region of interest" description="Disordered" evidence="12">
    <location>
        <begin position="740"/>
        <end position="825"/>
    </location>
</feature>
<evidence type="ECO:0000256" key="8">
    <source>
        <dbReference type="ARBA" id="ARBA00023242"/>
    </source>
</evidence>
<protein>
    <recommendedName>
        <fullName evidence="11">Large ribosomal subunit protein uL14m</fullName>
    </recommendedName>
</protein>
<feature type="region of interest" description="Disordered" evidence="12">
    <location>
        <begin position="965"/>
        <end position="1011"/>
    </location>
</feature>
<dbReference type="PANTHER" id="PTHR31313:SF81">
    <property type="entry name" value="TY1 ENHANCER ACTIVATOR"/>
    <property type="match status" value="1"/>
</dbReference>
<comment type="function">
    <text evidence="10">Component of the mitochondrial ribosome (mitoribosome), a dedicated translation machinery responsible for the synthesis of mitochondrial genome-encoded proteins, including at least some of the essential transmembrane subunits of the mitochondrial respiratory chain. The mitoribosomes are attached to the mitochondrial inner membrane and translation products are cotranslationally integrated into the membrane.</text>
</comment>
<accession>A0A8H5CYT0</accession>
<keyword evidence="9" id="KW-0687">Ribonucleoprotein</keyword>
<evidence type="ECO:0000256" key="1">
    <source>
        <dbReference type="ARBA" id="ARBA00010745"/>
    </source>
</evidence>
<feature type="compositionally biased region" description="Basic residues" evidence="12">
    <location>
        <begin position="762"/>
        <end position="779"/>
    </location>
</feature>